<keyword evidence="2" id="KW-1185">Reference proteome</keyword>
<comment type="caution">
    <text evidence="1">The sequence shown here is derived from an EMBL/GenBank/DDBJ whole genome shotgun (WGS) entry which is preliminary data.</text>
</comment>
<evidence type="ECO:0000313" key="2">
    <source>
        <dbReference type="Proteomes" id="UP000306575"/>
    </source>
</evidence>
<accession>A0A4U7MSL1</accession>
<proteinExistence type="predicted"/>
<organism evidence="1 2">
    <name type="scientific">Shimia litoralis</name>
    <dbReference type="NCBI Taxonomy" id="420403"/>
    <lineage>
        <taxon>Bacteria</taxon>
        <taxon>Pseudomonadati</taxon>
        <taxon>Pseudomonadota</taxon>
        <taxon>Alphaproteobacteria</taxon>
        <taxon>Rhodobacterales</taxon>
        <taxon>Roseobacteraceae</taxon>
    </lineage>
</organism>
<dbReference type="RefSeq" id="WP_138017395.1">
    <property type="nucleotide sequence ID" value="NZ_SULI01000031.1"/>
</dbReference>
<dbReference type="OrthoDB" id="9800698at2"/>
<reference evidence="1 2" key="1">
    <citation type="submission" date="2019-04" db="EMBL/GenBank/DDBJ databases">
        <title>Genome sequence of Pelagicola litoralis CL-ES2.</title>
        <authorList>
            <person name="Cao J."/>
        </authorList>
    </citation>
    <scope>NUCLEOTIDE SEQUENCE [LARGE SCALE GENOMIC DNA]</scope>
    <source>
        <strain evidence="1 2">CL-ES2</strain>
    </source>
</reference>
<protein>
    <submittedName>
        <fullName evidence="1">Uncharacterized protein</fullName>
    </submittedName>
</protein>
<dbReference type="AlphaFoldDB" id="A0A4U7MSL1"/>
<name>A0A4U7MSL1_9RHOB</name>
<dbReference type="Proteomes" id="UP000306575">
    <property type="component" value="Unassembled WGS sequence"/>
</dbReference>
<dbReference type="EMBL" id="SULI01000031">
    <property type="protein sequence ID" value="TKZ15985.1"/>
    <property type="molecule type" value="Genomic_DNA"/>
</dbReference>
<gene>
    <name evidence="1" type="ORF">FAP39_16020</name>
</gene>
<evidence type="ECO:0000313" key="1">
    <source>
        <dbReference type="EMBL" id="TKZ15985.1"/>
    </source>
</evidence>
<sequence>MFRPGFEHRICDLLNVSFDANMKSPLVKQGSNLVLERFENPAAIENYFTHIGFGHWLEAEL</sequence>